<keyword evidence="2" id="KW-1185">Reference proteome</keyword>
<dbReference type="RefSeq" id="WP_148261860.1">
    <property type="nucleotide sequence ID" value="NZ_BIMW01000037.1"/>
</dbReference>
<comment type="caution">
    <text evidence="1">The sequence shown here is derived from an EMBL/GenBank/DDBJ whole genome shotgun (WGS) entry which is preliminary data.</text>
</comment>
<organism evidence="1 2">
    <name type="scientific">Limnospira platensis NIES-46</name>
    <dbReference type="NCBI Taxonomy" id="1236695"/>
    <lineage>
        <taxon>Bacteria</taxon>
        <taxon>Bacillati</taxon>
        <taxon>Cyanobacteriota</taxon>
        <taxon>Cyanophyceae</taxon>
        <taxon>Oscillatoriophycideae</taxon>
        <taxon>Oscillatoriales</taxon>
        <taxon>Sirenicapillariaceae</taxon>
        <taxon>Limnospira</taxon>
    </lineage>
</organism>
<gene>
    <name evidence="1" type="ORF">NIES46_08040</name>
</gene>
<sequence>MLNSFMFIKSSVSLSLGLFMGFFTNPELGWAQPANTTNRLAGETAFDIAIQEVGGIRRGQVSYLEFSEQFNPSLDRAIRERFQQFIDRSHSTITYSYAEFDLNGDGRNEVFVKVNSSFAAGSGGVHTLLFQLSQNNYELIHVFFHQLSLVVLPGQTSGWRDIFVVPGKILNPNSGVSYSLCYHNFNLENSSRRVDLTPVDNSNYLKSLNRYDNCQSVPQNYTVNGIVIHTGGFNVQYPEFEL</sequence>
<protein>
    <recommendedName>
        <fullName evidence="3">FG-GAP repeat-containing protein</fullName>
    </recommendedName>
</protein>
<name>A0A5M3SZS4_LIMPL</name>
<evidence type="ECO:0008006" key="3">
    <source>
        <dbReference type="Google" id="ProtNLM"/>
    </source>
</evidence>
<dbReference type="EMBL" id="BIMW01000037">
    <property type="protein sequence ID" value="GCE92763.1"/>
    <property type="molecule type" value="Genomic_DNA"/>
</dbReference>
<evidence type="ECO:0000313" key="1">
    <source>
        <dbReference type="EMBL" id="GCE92763.1"/>
    </source>
</evidence>
<proteinExistence type="predicted"/>
<evidence type="ECO:0000313" key="2">
    <source>
        <dbReference type="Proteomes" id="UP000326169"/>
    </source>
</evidence>
<dbReference type="Proteomes" id="UP000326169">
    <property type="component" value="Unassembled WGS sequence"/>
</dbReference>
<reference evidence="1 2" key="1">
    <citation type="journal article" date="2019" name="J Genomics">
        <title>The Draft Genome of a Hydrogen-producing Cyanobacterium, Arthrospira platensis NIES-46.</title>
        <authorList>
            <person name="Suzuki S."/>
            <person name="Yamaguchi H."/>
            <person name="Kawachi M."/>
        </authorList>
    </citation>
    <scope>NUCLEOTIDE SEQUENCE [LARGE SCALE GENOMIC DNA]</scope>
    <source>
        <strain evidence="1 2">NIES-46</strain>
    </source>
</reference>
<dbReference type="GeneID" id="301681725"/>
<accession>A0A5M3SZS4</accession>